<dbReference type="RefSeq" id="YP_004251122.1">
    <property type="nucleotide sequence ID" value="NC_015157.1"/>
</dbReference>
<accession>F1D1K3</accession>
<keyword evidence="2" id="KW-1185">Reference proteome</keyword>
<dbReference type="OrthoDB" id="28777at10239"/>
<organism evidence="1 2">
    <name type="scientific">Vibrio phage ICP1</name>
    <dbReference type="NCBI Taxonomy" id="979525"/>
    <lineage>
        <taxon>Viruses</taxon>
        <taxon>Duplodnaviria</taxon>
        <taxon>Heunggongvirae</taxon>
        <taxon>Uroviricota</taxon>
        <taxon>Caudoviricetes</taxon>
        <taxon>Mohonavirus</taxon>
        <taxon>Mohonavirus ICP1</taxon>
    </lineage>
</organism>
<evidence type="ECO:0000313" key="1">
    <source>
        <dbReference type="EMBL" id="ADX87997.1"/>
    </source>
</evidence>
<dbReference type="KEGG" id="vg:10228660"/>
<gene>
    <name evidence="1" type="primary">ORF180</name>
</gene>
<protein>
    <submittedName>
        <fullName evidence="1">Uncharacterized protein ORF180</fullName>
    </submittedName>
</protein>
<evidence type="ECO:0000313" key="2">
    <source>
        <dbReference type="Proteomes" id="UP000007502"/>
    </source>
</evidence>
<dbReference type="GeneID" id="10228660"/>
<proteinExistence type="predicted"/>
<reference evidence="1 2" key="1">
    <citation type="journal article" date="2011" name="MBio">
        <title>Evidence of a dominant lineage of Vibrio cholerae-specific lytic bacteriophages shed by cholera patients over a 10-year period in Dhaka, Bangladesh.</title>
        <authorList>
            <person name="Seed K.D."/>
            <person name="Bodi K.L."/>
            <person name="Kropinski A.M."/>
            <person name="Ackermann H.W."/>
            <person name="Calderwood S.B."/>
            <person name="Qadri F."/>
            <person name="Camilli A."/>
        </authorList>
    </citation>
    <scope>NUCLEOTIDE SEQUENCE [LARGE SCALE GENOMIC DNA]</scope>
</reference>
<name>F1D1K3_9CAUD</name>
<dbReference type="Proteomes" id="UP000007502">
    <property type="component" value="Segment"/>
</dbReference>
<sequence length="62" mass="7449">MNRNIAIKLLSAQEVYDTLCRSGNLYDEENDRYYTIYDILHALDVHENEIDYVQKFSFDELK</sequence>
<dbReference type="EMBL" id="HQ641347">
    <property type="protein sequence ID" value="ADX87997.1"/>
    <property type="molecule type" value="Genomic_DNA"/>
</dbReference>